<dbReference type="InterPro" id="IPR019734">
    <property type="entry name" value="TPR_rpt"/>
</dbReference>
<dbReference type="GO" id="GO:0000287">
    <property type="term" value="F:magnesium ion binding"/>
    <property type="evidence" value="ECO:0007669"/>
    <property type="project" value="InterPro"/>
</dbReference>
<dbReference type="Pfam" id="PF13181">
    <property type="entry name" value="TPR_8"/>
    <property type="match status" value="1"/>
</dbReference>
<dbReference type="Proteomes" id="UP000762676">
    <property type="component" value="Unassembled WGS sequence"/>
</dbReference>
<dbReference type="EMBL" id="BMAT01004790">
    <property type="protein sequence ID" value="GFR80634.1"/>
    <property type="molecule type" value="Genomic_DNA"/>
</dbReference>
<proteinExistence type="inferred from homology"/>
<accession>A0AAV4G5T8</accession>
<dbReference type="SUPFAM" id="SSF56214">
    <property type="entry name" value="4'-phosphopantetheinyl transferase"/>
    <property type="match status" value="1"/>
</dbReference>
<protein>
    <recommendedName>
        <fullName evidence="3">Cell division cycle protein 27 homolog</fullName>
    </recommendedName>
</protein>
<organism evidence="5 6">
    <name type="scientific">Elysia marginata</name>
    <dbReference type="NCBI Taxonomy" id="1093978"/>
    <lineage>
        <taxon>Eukaryota</taxon>
        <taxon>Metazoa</taxon>
        <taxon>Spiralia</taxon>
        <taxon>Lophotrochozoa</taxon>
        <taxon>Mollusca</taxon>
        <taxon>Gastropoda</taxon>
        <taxon>Heterobranchia</taxon>
        <taxon>Euthyneura</taxon>
        <taxon>Panpulmonata</taxon>
        <taxon>Sacoglossa</taxon>
        <taxon>Placobranchoidea</taxon>
        <taxon>Plakobranchidae</taxon>
        <taxon>Elysia</taxon>
    </lineage>
</organism>
<name>A0AAV4G5T8_9GAST</name>
<keyword evidence="1 4" id="KW-0802">TPR repeat</keyword>
<dbReference type="PANTHER" id="PTHR12558:SF13">
    <property type="entry name" value="CELL DIVISION CYCLE PROTEIN 27 HOMOLOG"/>
    <property type="match status" value="1"/>
</dbReference>
<evidence type="ECO:0000256" key="1">
    <source>
        <dbReference type="ARBA" id="ARBA00022803"/>
    </source>
</evidence>
<evidence type="ECO:0000313" key="6">
    <source>
        <dbReference type="Proteomes" id="UP000762676"/>
    </source>
</evidence>
<evidence type="ECO:0000313" key="5">
    <source>
        <dbReference type="EMBL" id="GFR80634.1"/>
    </source>
</evidence>
<evidence type="ECO:0000256" key="4">
    <source>
        <dbReference type="PROSITE-ProRule" id="PRU00339"/>
    </source>
</evidence>
<dbReference type="Gene3D" id="1.25.40.10">
    <property type="entry name" value="Tetratricopeptide repeat domain"/>
    <property type="match status" value="6"/>
</dbReference>
<dbReference type="Pfam" id="PF13174">
    <property type="entry name" value="TPR_6"/>
    <property type="match status" value="2"/>
</dbReference>
<dbReference type="SUPFAM" id="SSF48452">
    <property type="entry name" value="TPR-like"/>
    <property type="match status" value="4"/>
</dbReference>
<comment type="caution">
    <text evidence="5">The sequence shown here is derived from an EMBL/GenBank/DDBJ whole genome shotgun (WGS) entry which is preliminary data.</text>
</comment>
<dbReference type="PROSITE" id="PS50005">
    <property type="entry name" value="TPR"/>
    <property type="match status" value="1"/>
</dbReference>
<dbReference type="PANTHER" id="PTHR12558">
    <property type="entry name" value="CELL DIVISION CYCLE 16,23,27"/>
    <property type="match status" value="1"/>
</dbReference>
<dbReference type="Pfam" id="PF13432">
    <property type="entry name" value="TPR_16"/>
    <property type="match status" value="2"/>
</dbReference>
<comment type="similarity">
    <text evidence="2">Belongs to the APC3/CDC27 family.</text>
</comment>
<gene>
    <name evidence="5" type="ORF">ElyMa_002319900</name>
</gene>
<dbReference type="SMART" id="SM00028">
    <property type="entry name" value="TPR"/>
    <property type="match status" value="8"/>
</dbReference>
<dbReference type="GO" id="GO:0008897">
    <property type="term" value="F:holo-[acyl-carrier-protein] synthase activity"/>
    <property type="evidence" value="ECO:0007669"/>
    <property type="project" value="InterPro"/>
</dbReference>
<keyword evidence="6" id="KW-1185">Reference proteome</keyword>
<sequence>MFVAVAISTENIGVDIEKIGDKIRAVAPKFEADESLCRSLSDEEITAIWTIKEATYKYINQKGLSLKSDIKVLPQQNYLNAISTSRDAPTTKYFDALKMFNEKEYATSFELFQDISKTSSESGKELKSNSNYYLAKSALYERLNGAELYMLNFLKVHPTSPYKNSAYWELAKYYFGYKDYQSALFYFEKIDMDNVGSRQLREYQFKKGFSLFKAGNYTDAIPFFNAIKSDEDYGNRAKYYLGHIAYQTNEYDKANSFFGSIINNDTLKENLAYYKAYMDFKKGSYKSAIEFAMEQLKANNTPRDSSSLNRIIAESYIALKQYDKALPHLEKYREKLKTEDIYQLGYTYYKTKNYEKATEYFNKLKDLQNIFSQNAYYHLGVCYVHLNKKLEALKSFIEASKMAYSSPICQDAWLKRVKLSYEVGNPFENSVSVMDSFLKKYPDSPYKSEVQDYLVTLYIKDKDYDRAIDLLSDKKSFKSKKNFQLVTFLKALNYFKEEDYDKAKDFFYRSSLQAIDSIYTLKAIYYQAHSDFYLGNYNESLSGLKTVLSNHLAKTLPEFNTLDYLLGYTYLKTGDKQKAIEHFRKVSEKSGSLQVKEDSFLKLGDIFFEQEQYWQAAEYYQKGTQIALSHSDYALFRKALSYALVKRISKAIKNSLQFLVTYKTSAYRDDVFYLLAKSYSLQQEFDKSVSYYDSIKIKYPTSYFLPKAILGQGLLYKNNDKQDQAEYNFKKLVKDFPEAPETLEAITEIKRIYVERDQIKTYVQWLKTTRLNLTEDLKADFEAFKIAKETYEKDKTTSLLKAYLQKFPKGFSRLNVHYLIASNHLEKKEDKKAIEHLKIILKQKKNRFTEPSLIQLSKIYLDRKDTADAIESLHRLEREATFYANIKFAQLKLMKLYFESDDKGHSLDYANKITSDEKADDNAKQQAYIIKNRIFISNNNWKEAKATLKNITIDKTRVAAELYYYQALIQQHDKEFEASNKTILGMTKNFPSSEFLPKALVTMAQNCASLQDNLQAKFVVEGVLKNYKLLPKEVKDMAKKLLDKLK</sequence>
<dbReference type="InterPro" id="IPR037143">
    <property type="entry name" value="4-PPantetheinyl_Trfase_dom_sf"/>
</dbReference>
<feature type="repeat" description="TPR" evidence="4">
    <location>
        <begin position="338"/>
        <end position="371"/>
    </location>
</feature>
<dbReference type="AlphaFoldDB" id="A0AAV4G5T8"/>
<dbReference type="InterPro" id="IPR011990">
    <property type="entry name" value="TPR-like_helical_dom_sf"/>
</dbReference>
<reference evidence="5 6" key="1">
    <citation type="journal article" date="2021" name="Elife">
        <title>Chloroplast acquisition without the gene transfer in kleptoplastic sea slugs, Plakobranchus ocellatus.</title>
        <authorList>
            <person name="Maeda T."/>
            <person name="Takahashi S."/>
            <person name="Yoshida T."/>
            <person name="Shimamura S."/>
            <person name="Takaki Y."/>
            <person name="Nagai Y."/>
            <person name="Toyoda A."/>
            <person name="Suzuki Y."/>
            <person name="Arimoto A."/>
            <person name="Ishii H."/>
            <person name="Satoh N."/>
            <person name="Nishiyama T."/>
            <person name="Hasebe M."/>
            <person name="Maruyama T."/>
            <person name="Minagawa J."/>
            <person name="Obokata J."/>
            <person name="Shigenobu S."/>
        </authorList>
    </citation>
    <scope>NUCLEOTIDE SEQUENCE [LARGE SCALE GENOMIC DNA]</scope>
</reference>
<dbReference type="SUPFAM" id="SSF81901">
    <property type="entry name" value="HCP-like"/>
    <property type="match status" value="1"/>
</dbReference>
<evidence type="ECO:0000256" key="2">
    <source>
        <dbReference type="ARBA" id="ARBA00038210"/>
    </source>
</evidence>
<evidence type="ECO:0000256" key="3">
    <source>
        <dbReference type="ARBA" id="ARBA00039307"/>
    </source>
</evidence>